<dbReference type="Pfam" id="PF18693">
    <property type="entry name" value="TRAM_2"/>
    <property type="match status" value="1"/>
</dbReference>
<feature type="domain" description="MTTase N-terminal" evidence="10">
    <location>
        <begin position="3"/>
        <end position="113"/>
    </location>
</feature>
<evidence type="ECO:0000256" key="3">
    <source>
        <dbReference type="ARBA" id="ARBA00022679"/>
    </source>
</evidence>
<evidence type="ECO:0000313" key="12">
    <source>
        <dbReference type="EMBL" id="ASQ45325.1"/>
    </source>
</evidence>
<keyword evidence="12" id="KW-0687">Ribonucleoprotein</keyword>
<dbReference type="GO" id="GO:0005840">
    <property type="term" value="C:ribosome"/>
    <property type="evidence" value="ECO:0007669"/>
    <property type="project" value="UniProtKB-KW"/>
</dbReference>
<dbReference type="SFLD" id="SFLDG01061">
    <property type="entry name" value="methylthiotransferase"/>
    <property type="match status" value="1"/>
</dbReference>
<evidence type="ECO:0000313" key="13">
    <source>
        <dbReference type="Proteomes" id="UP000201728"/>
    </source>
</evidence>
<comment type="function">
    <text evidence="8">Catalyzes the methylthiolation of an aspartic acid residue of ribosomal protein uS12.</text>
</comment>
<keyword evidence="6 8" id="KW-0408">Iron</keyword>
<dbReference type="NCBIfam" id="TIGR01125">
    <property type="entry name" value="30S ribosomal protein S12 methylthiotransferase RimO"/>
    <property type="match status" value="1"/>
</dbReference>
<dbReference type="GO" id="GO:0046872">
    <property type="term" value="F:metal ion binding"/>
    <property type="evidence" value="ECO:0007669"/>
    <property type="project" value="UniProtKB-KW"/>
</dbReference>
<dbReference type="InterPro" id="IPR005839">
    <property type="entry name" value="Methylthiotransferase"/>
</dbReference>
<dbReference type="SMART" id="SM00729">
    <property type="entry name" value="Elp3"/>
    <property type="match status" value="1"/>
</dbReference>
<dbReference type="HAMAP" id="MF_01865">
    <property type="entry name" value="MTTase_RimO"/>
    <property type="match status" value="1"/>
</dbReference>
<dbReference type="PANTHER" id="PTHR43837:SF1">
    <property type="entry name" value="RIBOSOMAL PROTEIN US12 METHYLTHIOTRANSFERASE RIMO"/>
    <property type="match status" value="1"/>
</dbReference>
<feature type="binding site" evidence="8">
    <location>
        <position position="48"/>
    </location>
    <ligand>
        <name>[4Fe-4S] cluster</name>
        <dbReference type="ChEBI" id="CHEBI:49883"/>
        <label>1</label>
    </ligand>
</feature>
<feature type="domain" description="Radical SAM core" evidence="11">
    <location>
        <begin position="130"/>
        <end position="367"/>
    </location>
</feature>
<gene>
    <name evidence="8 12" type="primary">rimO</name>
    <name evidence="12" type="ORF">clem_03835</name>
</gene>
<organism evidence="12 13">
    <name type="scientific">Legionella clemsonensis</name>
    <dbReference type="NCBI Taxonomy" id="1867846"/>
    <lineage>
        <taxon>Bacteria</taxon>
        <taxon>Pseudomonadati</taxon>
        <taxon>Pseudomonadota</taxon>
        <taxon>Gammaproteobacteria</taxon>
        <taxon>Legionellales</taxon>
        <taxon>Legionellaceae</taxon>
        <taxon>Legionella</taxon>
    </lineage>
</organism>
<dbReference type="PANTHER" id="PTHR43837">
    <property type="entry name" value="RIBOSOMAL PROTEIN S12 METHYLTHIOTRANSFERASE RIMO"/>
    <property type="match status" value="1"/>
</dbReference>
<evidence type="ECO:0000256" key="6">
    <source>
        <dbReference type="ARBA" id="ARBA00023004"/>
    </source>
</evidence>
<evidence type="ECO:0000256" key="8">
    <source>
        <dbReference type="HAMAP-Rule" id="MF_01865"/>
    </source>
</evidence>
<evidence type="ECO:0000256" key="5">
    <source>
        <dbReference type="ARBA" id="ARBA00022723"/>
    </source>
</evidence>
<sequence>MNHKVGFVSLGCPKALVDSERIITQLRAQGYELVSSYQDAGVVVVNTCGFIDAAVTESLDTIQEAMAENGRVIVTGCLGAKADVIRETCPDVLHISGAHAYEEVVRAVHRHLPPPADPFTQLIPPQGIKLTPRHYAYLKISEGCNQKCTFCIIPTMRGKLQSYPITQVLSEAKRLKEAGVQELLVISQDTSAYGVDTRYQPIDWQGKTINTKFYDLCEQLGELNIWVRLHYVYPYPHVDDVIPLMRDGLILPYLDIPLQHASSRVLKAMKRPASSENTLERIAKWRAICPELTLRSTFIVGFPGETEAEFEELLHFLQNAELDRVGCFQYSPVEGAKANELANPVPEHVKEERYHRFMQVQAAISRKKLQQKIGSMQTVLVDHIDKEQIIARSKSDAPEIDGLVYLSPAEGIKTGDKIEVSITSSDDYDLYGEILS</sequence>
<dbReference type="GO" id="GO:0103039">
    <property type="term" value="F:protein methylthiotransferase activity"/>
    <property type="evidence" value="ECO:0007669"/>
    <property type="project" value="UniProtKB-EC"/>
</dbReference>
<dbReference type="InterPro" id="IPR013848">
    <property type="entry name" value="Methylthiotransferase_N"/>
</dbReference>
<dbReference type="Gene3D" id="3.40.50.12160">
    <property type="entry name" value="Methylthiotransferase, N-terminal domain"/>
    <property type="match status" value="1"/>
</dbReference>
<evidence type="ECO:0000259" key="9">
    <source>
        <dbReference type="PROSITE" id="PS50926"/>
    </source>
</evidence>
<evidence type="ECO:0000256" key="2">
    <source>
        <dbReference type="ARBA" id="ARBA00022490"/>
    </source>
</evidence>
<dbReference type="Gene3D" id="3.80.30.20">
    <property type="entry name" value="tm_1862 like domain"/>
    <property type="match status" value="1"/>
</dbReference>
<protein>
    <recommendedName>
        <fullName evidence="8">Ribosomal protein uS12 methylthiotransferase RimO</fullName>
        <shortName evidence="8">uS12 MTTase</shortName>
        <shortName evidence="8">uS12 methylthiotransferase</shortName>
        <ecNumber evidence="8">2.8.4.4</ecNumber>
    </recommendedName>
    <alternativeName>
        <fullName evidence="8">Ribosomal protein uS12 (aspartate-C(3))-methylthiotransferase</fullName>
    </alternativeName>
    <alternativeName>
        <fullName evidence="8">Ribosome maturation factor RimO</fullName>
    </alternativeName>
</protein>
<dbReference type="RefSeq" id="WP_094090398.1">
    <property type="nucleotide sequence ID" value="NZ_CP016397.1"/>
</dbReference>
<feature type="binding site" evidence="8">
    <location>
        <position position="144"/>
    </location>
    <ligand>
        <name>[4Fe-4S] cluster</name>
        <dbReference type="ChEBI" id="CHEBI:49883"/>
        <label>2</label>
        <note>4Fe-4S-S-AdoMet</note>
    </ligand>
</feature>
<dbReference type="InterPro" id="IPR005840">
    <property type="entry name" value="Ribosomal_uS12_MeSTrfase_RimO"/>
</dbReference>
<dbReference type="Gene3D" id="2.40.50.140">
    <property type="entry name" value="Nucleic acid-binding proteins"/>
    <property type="match status" value="1"/>
</dbReference>
<dbReference type="GO" id="GO:0005829">
    <property type="term" value="C:cytosol"/>
    <property type="evidence" value="ECO:0007669"/>
    <property type="project" value="TreeGrafter"/>
</dbReference>
<reference evidence="13" key="1">
    <citation type="submission" date="2016-07" db="EMBL/GenBank/DDBJ databases">
        <authorList>
            <person name="Florea S."/>
            <person name="Webb J.S."/>
            <person name="Jaromczyk J."/>
            <person name="Schardl C.L."/>
        </authorList>
    </citation>
    <scope>NUCLEOTIDE SEQUENCE [LARGE SCALE GENOMIC DNA]</scope>
    <source>
        <strain evidence="13">CDC-D5610</strain>
    </source>
</reference>
<evidence type="ECO:0000256" key="7">
    <source>
        <dbReference type="ARBA" id="ARBA00023014"/>
    </source>
</evidence>
<comment type="catalytic activity">
    <reaction evidence="8">
        <text>L-aspartate(89)-[ribosomal protein uS12]-hydrogen + (sulfur carrier)-SH + AH2 + 2 S-adenosyl-L-methionine = 3-methylsulfanyl-L-aspartate(89)-[ribosomal protein uS12]-hydrogen + (sulfur carrier)-H + 5'-deoxyadenosine + L-methionine + A + S-adenosyl-L-homocysteine + 2 H(+)</text>
        <dbReference type="Rhea" id="RHEA:37087"/>
        <dbReference type="Rhea" id="RHEA-COMP:10460"/>
        <dbReference type="Rhea" id="RHEA-COMP:10461"/>
        <dbReference type="Rhea" id="RHEA-COMP:14737"/>
        <dbReference type="Rhea" id="RHEA-COMP:14739"/>
        <dbReference type="ChEBI" id="CHEBI:13193"/>
        <dbReference type="ChEBI" id="CHEBI:15378"/>
        <dbReference type="ChEBI" id="CHEBI:17319"/>
        <dbReference type="ChEBI" id="CHEBI:17499"/>
        <dbReference type="ChEBI" id="CHEBI:29917"/>
        <dbReference type="ChEBI" id="CHEBI:29961"/>
        <dbReference type="ChEBI" id="CHEBI:57844"/>
        <dbReference type="ChEBI" id="CHEBI:57856"/>
        <dbReference type="ChEBI" id="CHEBI:59789"/>
        <dbReference type="ChEBI" id="CHEBI:64428"/>
        <dbReference type="ChEBI" id="CHEBI:73599"/>
        <dbReference type="EC" id="2.8.4.4"/>
    </reaction>
</comment>
<keyword evidence="12" id="KW-0689">Ribosomal protein</keyword>
<dbReference type="GO" id="GO:0035599">
    <property type="term" value="F:aspartic acid methylthiotransferase activity"/>
    <property type="evidence" value="ECO:0007669"/>
    <property type="project" value="TreeGrafter"/>
</dbReference>
<feature type="binding site" evidence="8">
    <location>
        <position position="148"/>
    </location>
    <ligand>
        <name>[4Fe-4S] cluster</name>
        <dbReference type="ChEBI" id="CHEBI:49883"/>
        <label>2</label>
        <note>4Fe-4S-S-AdoMet</note>
    </ligand>
</feature>
<keyword evidence="13" id="KW-1185">Reference proteome</keyword>
<dbReference type="FunFam" id="3.80.30.20:FF:000001">
    <property type="entry name" value="tRNA-2-methylthio-N(6)-dimethylallyladenosine synthase 2"/>
    <property type="match status" value="1"/>
</dbReference>
<evidence type="ECO:0000256" key="4">
    <source>
        <dbReference type="ARBA" id="ARBA00022691"/>
    </source>
</evidence>
<dbReference type="InterPro" id="IPR012340">
    <property type="entry name" value="NA-bd_OB-fold"/>
</dbReference>
<proteinExistence type="inferred from homology"/>
<dbReference type="InterPro" id="IPR002792">
    <property type="entry name" value="TRAM_dom"/>
</dbReference>
<name>A0A222P0K3_9GAMM</name>
<dbReference type="Pfam" id="PF00919">
    <property type="entry name" value="UPF0004"/>
    <property type="match status" value="1"/>
</dbReference>
<dbReference type="Pfam" id="PF04055">
    <property type="entry name" value="Radical_SAM"/>
    <property type="match status" value="1"/>
</dbReference>
<comment type="subcellular location">
    <subcellularLocation>
        <location evidence="8">Cytoplasm</location>
    </subcellularLocation>
</comment>
<dbReference type="Proteomes" id="UP000201728">
    <property type="component" value="Chromosome"/>
</dbReference>
<dbReference type="InterPro" id="IPR006638">
    <property type="entry name" value="Elp3/MiaA/NifB-like_rSAM"/>
</dbReference>
<dbReference type="SUPFAM" id="SSF102114">
    <property type="entry name" value="Radical SAM enzymes"/>
    <property type="match status" value="1"/>
</dbReference>
<dbReference type="InterPro" id="IPR038135">
    <property type="entry name" value="Methylthiotransferase_N_sf"/>
</dbReference>
<dbReference type="FunFam" id="3.40.50.12160:FF:000002">
    <property type="entry name" value="Ribosomal protein S12 methylthiotransferase RimO"/>
    <property type="match status" value="1"/>
</dbReference>
<feature type="domain" description="TRAM" evidence="9">
    <location>
        <begin position="370"/>
        <end position="436"/>
    </location>
</feature>
<dbReference type="AlphaFoldDB" id="A0A222P0K3"/>
<dbReference type="EC" id="2.8.4.4" evidence="8"/>
<dbReference type="PROSITE" id="PS01278">
    <property type="entry name" value="MTTASE_RADICAL"/>
    <property type="match status" value="1"/>
</dbReference>
<evidence type="ECO:0000256" key="1">
    <source>
        <dbReference type="ARBA" id="ARBA00022485"/>
    </source>
</evidence>
<keyword evidence="7 8" id="KW-0411">Iron-sulfur</keyword>
<keyword evidence="1 8" id="KW-0004">4Fe-4S</keyword>
<comment type="similarity">
    <text evidence="8">Belongs to the methylthiotransferase family. RimO subfamily.</text>
</comment>
<dbReference type="InterPro" id="IPR023404">
    <property type="entry name" value="rSAM_horseshoe"/>
</dbReference>
<dbReference type="CDD" id="cd01335">
    <property type="entry name" value="Radical_SAM"/>
    <property type="match status" value="1"/>
</dbReference>
<dbReference type="InterPro" id="IPR058240">
    <property type="entry name" value="rSAM_sf"/>
</dbReference>
<dbReference type="GO" id="GO:0006400">
    <property type="term" value="P:tRNA modification"/>
    <property type="evidence" value="ECO:0007669"/>
    <property type="project" value="InterPro"/>
</dbReference>
<keyword evidence="5 8" id="KW-0479">Metal-binding</keyword>
<dbReference type="InterPro" id="IPR020612">
    <property type="entry name" value="Methylthiotransferase_CS"/>
</dbReference>
<evidence type="ECO:0000259" key="10">
    <source>
        <dbReference type="PROSITE" id="PS51449"/>
    </source>
</evidence>
<feature type="binding site" evidence="8">
    <location>
        <position position="151"/>
    </location>
    <ligand>
        <name>[4Fe-4S] cluster</name>
        <dbReference type="ChEBI" id="CHEBI:49883"/>
        <label>2</label>
        <note>4Fe-4S-S-AdoMet</note>
    </ligand>
</feature>
<dbReference type="PROSITE" id="PS51918">
    <property type="entry name" value="RADICAL_SAM"/>
    <property type="match status" value="1"/>
</dbReference>
<dbReference type="EMBL" id="CP016397">
    <property type="protein sequence ID" value="ASQ45325.1"/>
    <property type="molecule type" value="Genomic_DNA"/>
</dbReference>
<feature type="binding site" evidence="8">
    <location>
        <position position="12"/>
    </location>
    <ligand>
        <name>[4Fe-4S] cluster</name>
        <dbReference type="ChEBI" id="CHEBI:49883"/>
        <label>1</label>
    </ligand>
</feature>
<dbReference type="NCBIfam" id="TIGR00089">
    <property type="entry name" value="MiaB/RimO family radical SAM methylthiotransferase"/>
    <property type="match status" value="1"/>
</dbReference>
<keyword evidence="3 8" id="KW-0808">Transferase</keyword>
<evidence type="ECO:0000259" key="11">
    <source>
        <dbReference type="PROSITE" id="PS51918"/>
    </source>
</evidence>
<dbReference type="OrthoDB" id="9805215at2"/>
<comment type="cofactor">
    <cofactor evidence="8">
        <name>[4Fe-4S] cluster</name>
        <dbReference type="ChEBI" id="CHEBI:49883"/>
    </cofactor>
    <text evidence="8">Binds 2 [4Fe-4S] clusters. One cluster is coordinated with 3 cysteines and an exchangeable S-adenosyl-L-methionine.</text>
</comment>
<feature type="binding site" evidence="8">
    <location>
        <position position="77"/>
    </location>
    <ligand>
        <name>[4Fe-4S] cluster</name>
        <dbReference type="ChEBI" id="CHEBI:49883"/>
        <label>1</label>
    </ligand>
</feature>
<dbReference type="PROSITE" id="PS50926">
    <property type="entry name" value="TRAM"/>
    <property type="match status" value="1"/>
</dbReference>
<dbReference type="SFLD" id="SFLDS00029">
    <property type="entry name" value="Radical_SAM"/>
    <property type="match status" value="1"/>
</dbReference>
<dbReference type="InterPro" id="IPR007197">
    <property type="entry name" value="rSAM"/>
</dbReference>
<keyword evidence="2 8" id="KW-0963">Cytoplasm</keyword>
<dbReference type="SFLD" id="SFLDG01082">
    <property type="entry name" value="B12-binding_domain_containing"/>
    <property type="match status" value="1"/>
</dbReference>
<accession>A0A222P0K3</accession>
<dbReference type="SFLD" id="SFLDF00274">
    <property type="entry name" value="ribosomal_protein_S12_methylth"/>
    <property type="match status" value="1"/>
</dbReference>
<dbReference type="KEGG" id="lcd:clem_03835"/>
<dbReference type="PROSITE" id="PS51449">
    <property type="entry name" value="MTTASE_N"/>
    <property type="match status" value="1"/>
</dbReference>
<keyword evidence="4 8" id="KW-0949">S-adenosyl-L-methionine</keyword>
<dbReference type="GO" id="GO:0051539">
    <property type="term" value="F:4 iron, 4 sulfur cluster binding"/>
    <property type="evidence" value="ECO:0007669"/>
    <property type="project" value="UniProtKB-UniRule"/>
</dbReference>